<accession>M8BD95</accession>
<sequence>MGMGCTFFGAYQENSSWLHNRMEPKENQTRAVSKWRLYWEIMVMRFSGCTCIACLLHVMRDVLNNSGIWEAYFAVKLGRSTVQSEDAAL</sequence>
<protein>
    <submittedName>
        <fullName evidence="1">Uncharacterized protein</fullName>
    </submittedName>
</protein>
<dbReference type="EnsemblPlants" id="EMT22870">
    <property type="protein sequence ID" value="EMT22870"/>
    <property type="gene ID" value="F775_24717"/>
</dbReference>
<reference evidence="1" key="1">
    <citation type="submission" date="2015-06" db="UniProtKB">
        <authorList>
            <consortium name="EnsemblPlants"/>
        </authorList>
    </citation>
    <scope>IDENTIFICATION</scope>
</reference>
<evidence type="ECO:0000313" key="1">
    <source>
        <dbReference type="EnsemblPlants" id="EMT22870"/>
    </source>
</evidence>
<organism evidence="1">
    <name type="scientific">Aegilops tauschii</name>
    <name type="common">Tausch's goatgrass</name>
    <name type="synonym">Aegilops squarrosa</name>
    <dbReference type="NCBI Taxonomy" id="37682"/>
    <lineage>
        <taxon>Eukaryota</taxon>
        <taxon>Viridiplantae</taxon>
        <taxon>Streptophyta</taxon>
        <taxon>Embryophyta</taxon>
        <taxon>Tracheophyta</taxon>
        <taxon>Spermatophyta</taxon>
        <taxon>Magnoliopsida</taxon>
        <taxon>Liliopsida</taxon>
        <taxon>Poales</taxon>
        <taxon>Poaceae</taxon>
        <taxon>BOP clade</taxon>
        <taxon>Pooideae</taxon>
        <taxon>Triticodae</taxon>
        <taxon>Triticeae</taxon>
        <taxon>Triticinae</taxon>
        <taxon>Aegilops</taxon>
    </lineage>
</organism>
<dbReference type="AlphaFoldDB" id="M8BD95"/>
<proteinExistence type="predicted"/>
<name>M8BD95_AEGTA</name>